<sequence length="47" mass="5241">MTTAEIAVETAAVADIAINRAIIYKIKNGEHTAHAWYVHRFIISKCV</sequence>
<accession>A0ABN0BQL6</accession>
<evidence type="ECO:0000313" key="2">
    <source>
        <dbReference type="Proteomes" id="UP000005101"/>
    </source>
</evidence>
<gene>
    <name evidence="1" type="ORF">BFAG_03830</name>
</gene>
<evidence type="ECO:0000313" key="1">
    <source>
        <dbReference type="EMBL" id="EFR55132.1"/>
    </source>
</evidence>
<reference evidence="1 2" key="1">
    <citation type="submission" date="2008-12" db="EMBL/GenBank/DDBJ databases">
        <title>Annotation of Bacteroides fragilis strain 3_1_12.</title>
        <authorList>
            <consortium name="The Broad Institute Genome Sequencing Platform"/>
            <person name="Ward D."/>
            <person name="Young S.K."/>
            <person name="Kodira C.D."/>
            <person name="Zeng Q."/>
            <person name="Koehrsen M."/>
            <person name="Alvarado L."/>
            <person name="Berlin A."/>
            <person name="Borenstein D."/>
            <person name="Chen Z."/>
            <person name="Engels R."/>
            <person name="Freedman E."/>
            <person name="Gellesch M."/>
            <person name="Goldberg J."/>
            <person name="Griggs A."/>
            <person name="Gujja S."/>
            <person name="Heiman D."/>
            <person name="Hepburn T."/>
            <person name="Howarth C."/>
            <person name="Jen D."/>
            <person name="Larson L."/>
            <person name="Lewis B."/>
            <person name="Mehta T."/>
            <person name="Park D."/>
            <person name="Pearson M."/>
            <person name="Roberts A."/>
            <person name="Saif S."/>
            <person name="Shea T."/>
            <person name="Shenoy N."/>
            <person name="Sisk P."/>
            <person name="Stolte C."/>
            <person name="Sykes S."/>
            <person name="Walk T."/>
            <person name="White J."/>
            <person name="Yandava C."/>
            <person name="Allen-Vercoe E."/>
            <person name="Strauss J."/>
            <person name="Ambrose C."/>
            <person name="Lander E."/>
            <person name="Nusbaum C."/>
            <person name="Galagan J."/>
            <person name="Birren B."/>
        </authorList>
    </citation>
    <scope>NUCLEOTIDE SEQUENCE [LARGE SCALE GENOMIC DNA]</scope>
    <source>
        <strain evidence="1 2">3_1_12</strain>
    </source>
</reference>
<dbReference type="EMBL" id="EQ973216">
    <property type="protein sequence ID" value="EFR55132.1"/>
    <property type="molecule type" value="Genomic_DNA"/>
</dbReference>
<name>A0ABN0BQL6_BACFG</name>
<dbReference type="Proteomes" id="UP000005101">
    <property type="component" value="Unassembled WGS sequence"/>
</dbReference>
<organism evidence="1 2">
    <name type="scientific">Bacteroides fragilis 3_1_12</name>
    <dbReference type="NCBI Taxonomy" id="457424"/>
    <lineage>
        <taxon>Bacteria</taxon>
        <taxon>Pseudomonadati</taxon>
        <taxon>Bacteroidota</taxon>
        <taxon>Bacteroidia</taxon>
        <taxon>Bacteroidales</taxon>
        <taxon>Bacteroidaceae</taxon>
        <taxon>Bacteroides</taxon>
    </lineage>
</organism>
<keyword evidence="2" id="KW-1185">Reference proteome</keyword>
<protein>
    <submittedName>
        <fullName evidence="1">Uncharacterized protein</fullName>
    </submittedName>
</protein>
<proteinExistence type="predicted"/>